<organism evidence="6">
    <name type="scientific">Prasinoderma singulare</name>
    <dbReference type="NCBI Taxonomy" id="676789"/>
    <lineage>
        <taxon>Eukaryota</taxon>
        <taxon>Viridiplantae</taxon>
        <taxon>Prasinodermophyta</taxon>
        <taxon>Prasinodermophyceae</taxon>
        <taxon>Prasinodermales</taxon>
        <taxon>Prasinodermaceae</taxon>
        <taxon>Prasinoderma</taxon>
    </lineage>
</organism>
<dbReference type="Pfam" id="PF01343">
    <property type="entry name" value="Peptidase_S49"/>
    <property type="match status" value="1"/>
</dbReference>
<dbReference type="CDD" id="cd07023">
    <property type="entry name" value="S49_Sppa_N_C"/>
    <property type="match status" value="1"/>
</dbReference>
<dbReference type="InterPro" id="IPR047272">
    <property type="entry name" value="S49_SppA_C"/>
</dbReference>
<reference evidence="6" key="1">
    <citation type="submission" date="2021-01" db="EMBL/GenBank/DDBJ databases">
        <authorList>
            <person name="Corre E."/>
            <person name="Pelletier E."/>
            <person name="Niang G."/>
            <person name="Scheremetjew M."/>
            <person name="Finn R."/>
            <person name="Kale V."/>
            <person name="Holt S."/>
            <person name="Cochrane G."/>
            <person name="Meng A."/>
            <person name="Brown T."/>
            <person name="Cohen L."/>
        </authorList>
    </citation>
    <scope>NUCLEOTIDE SEQUENCE</scope>
    <source>
        <strain evidence="6">RCC927</strain>
    </source>
</reference>
<dbReference type="PANTHER" id="PTHR42987">
    <property type="entry name" value="PEPTIDASE S49"/>
    <property type="match status" value="1"/>
</dbReference>
<accession>A0A7S3C005</accession>
<evidence type="ECO:0000256" key="1">
    <source>
        <dbReference type="ARBA" id="ARBA00008683"/>
    </source>
</evidence>
<dbReference type="Gene3D" id="3.90.226.10">
    <property type="entry name" value="2-enoyl-CoA Hydratase, Chain A, domain 1"/>
    <property type="match status" value="2"/>
</dbReference>
<protein>
    <recommendedName>
        <fullName evidence="5">Peptidase S49 domain-containing protein</fullName>
    </recommendedName>
</protein>
<name>A0A7S3C005_9VIRI</name>
<comment type="similarity">
    <text evidence="1">Belongs to the peptidase S49 family.</text>
</comment>
<evidence type="ECO:0000259" key="5">
    <source>
        <dbReference type="Pfam" id="PF01343"/>
    </source>
</evidence>
<keyword evidence="4" id="KW-0720">Serine protease</keyword>
<evidence type="ECO:0000256" key="3">
    <source>
        <dbReference type="ARBA" id="ARBA00022801"/>
    </source>
</evidence>
<evidence type="ECO:0000313" key="6">
    <source>
        <dbReference type="EMBL" id="CAE0150054.1"/>
    </source>
</evidence>
<gene>
    <name evidence="6" type="ORF">PSIN1315_LOCUS12585</name>
</gene>
<dbReference type="GO" id="GO:0008236">
    <property type="term" value="F:serine-type peptidase activity"/>
    <property type="evidence" value="ECO:0007669"/>
    <property type="project" value="UniProtKB-KW"/>
</dbReference>
<dbReference type="InterPro" id="IPR002142">
    <property type="entry name" value="Peptidase_S49"/>
</dbReference>
<evidence type="ECO:0000256" key="2">
    <source>
        <dbReference type="ARBA" id="ARBA00022670"/>
    </source>
</evidence>
<dbReference type="AlphaFoldDB" id="A0A7S3C005"/>
<dbReference type="PANTHER" id="PTHR42987:SF8">
    <property type="entry name" value="PROTEINASE"/>
    <property type="match status" value="1"/>
</dbReference>
<evidence type="ECO:0000256" key="4">
    <source>
        <dbReference type="ARBA" id="ARBA00022825"/>
    </source>
</evidence>
<dbReference type="GO" id="GO:0006508">
    <property type="term" value="P:proteolysis"/>
    <property type="evidence" value="ECO:0007669"/>
    <property type="project" value="UniProtKB-KW"/>
</dbReference>
<dbReference type="SUPFAM" id="SSF52096">
    <property type="entry name" value="ClpP/crotonase"/>
    <property type="match status" value="1"/>
</dbReference>
<dbReference type="InterPro" id="IPR029045">
    <property type="entry name" value="ClpP/crotonase-like_dom_sf"/>
</dbReference>
<sequence>MSWAGWAKGRKVVSIVQLSGRIVASTGGSSLGGAGPLNLEAELTAAFAQPRVAAVALRVNSPGGSPVQASRLYNAVRDLRAKTGVPCYAFAEDVCASGGYYVAAAADKIFVDESSLVGSIGVIAGSFSAQKLVQGWGLERRKHVAGPRKQEIGDPSLPEDPEAVERFKELLGSVHGAFIDAVRATRREAIAKVGAGEERVFSGEVFSGRQAVELGLADDVGYLPTILARELGDKDLEYKVFRARKTFPQWASGAPHIWANALVEAAEATAVRAGVSSSVLDGPIRAEFRAGESPAVMSAATVMAAVRELRA</sequence>
<proteinExistence type="inferred from homology"/>
<feature type="domain" description="Peptidase S49" evidence="5">
    <location>
        <begin position="82"/>
        <end position="229"/>
    </location>
</feature>
<keyword evidence="3" id="KW-0378">Hydrolase</keyword>
<dbReference type="EMBL" id="HBHY01019674">
    <property type="protein sequence ID" value="CAE0150054.1"/>
    <property type="molecule type" value="Transcribed_RNA"/>
</dbReference>
<keyword evidence="2" id="KW-0645">Protease</keyword>